<evidence type="ECO:0000256" key="1">
    <source>
        <dbReference type="SAM" id="MobiDB-lite"/>
    </source>
</evidence>
<dbReference type="InterPro" id="IPR008965">
    <property type="entry name" value="CBM2/CBM3_carb-bd_dom_sf"/>
</dbReference>
<keyword evidence="2" id="KW-0732">Signal</keyword>
<name>A0ABN8G111_9BACL</name>
<gene>
    <name evidence="4" type="ORF">PAECIP111891_00436</name>
</gene>
<dbReference type="EMBL" id="CAKMMW010000001">
    <property type="protein sequence ID" value="CAH1192761.1"/>
    <property type="molecule type" value="Genomic_DNA"/>
</dbReference>
<evidence type="ECO:0000313" key="4">
    <source>
        <dbReference type="EMBL" id="CAH1192761.1"/>
    </source>
</evidence>
<accession>A0ABN8G111</accession>
<dbReference type="InterPro" id="IPR002102">
    <property type="entry name" value="Cohesin_dom"/>
</dbReference>
<dbReference type="Pfam" id="PF00395">
    <property type="entry name" value="SLH"/>
    <property type="match status" value="3"/>
</dbReference>
<organism evidence="4 5">
    <name type="scientific">Paenibacillus allorhizoplanae</name>
    <dbReference type="NCBI Taxonomy" id="2905648"/>
    <lineage>
        <taxon>Bacteria</taxon>
        <taxon>Bacillati</taxon>
        <taxon>Bacillota</taxon>
        <taxon>Bacilli</taxon>
        <taxon>Bacillales</taxon>
        <taxon>Paenibacillaceae</taxon>
        <taxon>Paenibacillus</taxon>
    </lineage>
</organism>
<evidence type="ECO:0000256" key="2">
    <source>
        <dbReference type="SAM" id="SignalP"/>
    </source>
</evidence>
<feature type="chain" id="PRO_5047516627" description="SLH domain-containing protein" evidence="2">
    <location>
        <begin position="26"/>
        <end position="584"/>
    </location>
</feature>
<feature type="domain" description="SLH" evidence="3">
    <location>
        <begin position="400"/>
        <end position="458"/>
    </location>
</feature>
<dbReference type="InterPro" id="IPR051465">
    <property type="entry name" value="Cell_Envelope_Struct_Comp"/>
</dbReference>
<feature type="domain" description="SLH" evidence="3">
    <location>
        <begin position="527"/>
        <end position="584"/>
    </location>
</feature>
<feature type="compositionally biased region" description="Polar residues" evidence="1">
    <location>
        <begin position="186"/>
        <end position="198"/>
    </location>
</feature>
<evidence type="ECO:0000259" key="3">
    <source>
        <dbReference type="PROSITE" id="PS51272"/>
    </source>
</evidence>
<comment type="caution">
    <text evidence="4">The sequence shown here is derived from an EMBL/GenBank/DDBJ whole genome shotgun (WGS) entry which is preliminary data.</text>
</comment>
<feature type="compositionally biased region" description="Gly residues" evidence="1">
    <location>
        <begin position="167"/>
        <end position="181"/>
    </location>
</feature>
<sequence>MKHKFHFFFLAIMFIATVVPLSAAAQVADEFVLRSSAASVEIGDNVTITIAGEALTDLYAAEMELTYDEQQLAYTGYTSSLNNQAYVLEPKVQGNKILLVFTLTGNKSGLTGDKDLFTLSFKASKAGAASVSLSSLTTINSQLGKTNGKMGNGITLSVNNSNSGTDPGTGPGTNPGSGPGSNSGSQGAENPSSPGTLGTSVLLLETMTVNNGVASIDVGSKALLEAGKNSKDESVTIKVNSGSDVKELQLNLPAMQLQQLRSESGDVKTLRVETGLATVSINPNVLDARTLSDTSNLQLSIAKVDPANLSQDIREEVGSSVVYDFNLSLDGSKITKFNKKSVLVEVPYTLAPNEKPNQVVIYYITEDGKLEIVRNGKYNIETGKVQFQPTHFSKYTANHVQVSFSDMNEYSWANEGVLGLAAREVVSGRSEGNFIPAGEVTRAEFVKMLIQLFDLADSTATAAFTDIEAGAWYYNSIASAQKIGLVQGKDDGSFGVNDQISREDMAVLIYRASKIISSTIVQANGAASNFLDGNQISTYAKDAVWAAKQAGLMDGVSEGYFDPKGKSTRTQAATVIYRLYLELK</sequence>
<proteinExistence type="predicted"/>
<dbReference type="Proteomes" id="UP000838821">
    <property type="component" value="Unassembled WGS sequence"/>
</dbReference>
<evidence type="ECO:0000313" key="5">
    <source>
        <dbReference type="Proteomes" id="UP000838821"/>
    </source>
</evidence>
<dbReference type="SUPFAM" id="SSF49384">
    <property type="entry name" value="Carbohydrate-binding domain"/>
    <property type="match status" value="1"/>
</dbReference>
<dbReference type="PANTHER" id="PTHR43308">
    <property type="entry name" value="OUTER MEMBRANE PROTEIN ALPHA-RELATED"/>
    <property type="match status" value="1"/>
</dbReference>
<dbReference type="PROSITE" id="PS51272">
    <property type="entry name" value="SLH"/>
    <property type="match status" value="3"/>
</dbReference>
<dbReference type="CDD" id="cd08547">
    <property type="entry name" value="Type_II_cohesin"/>
    <property type="match status" value="1"/>
</dbReference>
<dbReference type="RefSeq" id="WP_236284275.1">
    <property type="nucleotide sequence ID" value="NZ_CAKMMW010000001.1"/>
</dbReference>
<reference evidence="4" key="1">
    <citation type="submission" date="2022-01" db="EMBL/GenBank/DDBJ databases">
        <authorList>
            <person name="Criscuolo A."/>
        </authorList>
    </citation>
    <scope>NUCLEOTIDE SEQUENCE</scope>
    <source>
        <strain evidence="4">CIP111891</strain>
    </source>
</reference>
<dbReference type="Gene3D" id="2.60.40.680">
    <property type="match status" value="1"/>
</dbReference>
<feature type="region of interest" description="Disordered" evidence="1">
    <location>
        <begin position="150"/>
        <end position="198"/>
    </location>
</feature>
<dbReference type="InterPro" id="IPR001119">
    <property type="entry name" value="SLH_dom"/>
</dbReference>
<feature type="domain" description="SLH" evidence="3">
    <location>
        <begin position="460"/>
        <end position="523"/>
    </location>
</feature>
<protein>
    <recommendedName>
        <fullName evidence="3">SLH domain-containing protein</fullName>
    </recommendedName>
</protein>
<feature type="signal peptide" evidence="2">
    <location>
        <begin position="1"/>
        <end position="25"/>
    </location>
</feature>
<dbReference type="Pfam" id="PF00963">
    <property type="entry name" value="Cohesin"/>
    <property type="match status" value="1"/>
</dbReference>
<keyword evidence="5" id="KW-1185">Reference proteome</keyword>